<comment type="catalytic activity">
    <reaction evidence="3">
        <text>2 GTP = 3',3'-c-di-GMP + 2 diphosphate</text>
        <dbReference type="Rhea" id="RHEA:24898"/>
        <dbReference type="ChEBI" id="CHEBI:33019"/>
        <dbReference type="ChEBI" id="CHEBI:37565"/>
        <dbReference type="ChEBI" id="CHEBI:58805"/>
        <dbReference type="EC" id="2.7.7.65"/>
    </reaction>
</comment>
<dbReference type="CDD" id="cd01949">
    <property type="entry name" value="GGDEF"/>
    <property type="match status" value="1"/>
</dbReference>
<evidence type="ECO:0000313" key="8">
    <source>
        <dbReference type="EMBL" id="MBB3139411.1"/>
    </source>
</evidence>
<dbReference type="GO" id="GO:0016020">
    <property type="term" value="C:membrane"/>
    <property type="evidence" value="ECO:0007669"/>
    <property type="project" value="InterPro"/>
</dbReference>
<evidence type="ECO:0000256" key="3">
    <source>
        <dbReference type="ARBA" id="ARBA00034247"/>
    </source>
</evidence>
<organism evidence="8 9">
    <name type="scientific">Halomonas organivorans</name>
    <dbReference type="NCBI Taxonomy" id="257772"/>
    <lineage>
        <taxon>Bacteria</taxon>
        <taxon>Pseudomonadati</taxon>
        <taxon>Pseudomonadota</taxon>
        <taxon>Gammaproteobacteria</taxon>
        <taxon>Oceanospirillales</taxon>
        <taxon>Halomonadaceae</taxon>
        <taxon>Halomonas</taxon>
    </lineage>
</organism>
<accession>A0A7W5BUT8</accession>
<evidence type="ECO:0000256" key="2">
    <source>
        <dbReference type="ARBA" id="ARBA00012528"/>
    </source>
</evidence>
<dbReference type="SUPFAM" id="SSF55073">
    <property type="entry name" value="Nucleotide cyclase"/>
    <property type="match status" value="1"/>
</dbReference>
<dbReference type="AlphaFoldDB" id="A0A7W5BUT8"/>
<dbReference type="Pfam" id="PF00990">
    <property type="entry name" value="GGDEF"/>
    <property type="match status" value="1"/>
</dbReference>
<dbReference type="InterPro" id="IPR000160">
    <property type="entry name" value="GGDEF_dom"/>
</dbReference>
<dbReference type="Gene3D" id="6.10.340.10">
    <property type="match status" value="1"/>
</dbReference>
<feature type="transmembrane region" description="Helical" evidence="5">
    <location>
        <begin position="171"/>
        <end position="189"/>
    </location>
</feature>
<dbReference type="SMART" id="SM00267">
    <property type="entry name" value="GGDEF"/>
    <property type="match status" value="1"/>
</dbReference>
<sequence>MTRRLARRLRAAFGSRLARRQVRLVLVVALAAGWLLSAMQIVIDYRNDRRAQQETLDQLVATTLSTAATAAWQLDGHLARVMCEGMTAHPAIHGCRLRLPGEILLGDTRVDRPATWLPFGSGLFGGERRLELPLHHQGQSPIGTLVLEISPASAINGFATRMLATLLTGTLRALVLALVLFAVFHALTIRPISRLSRLLDEADDRDFAADRCPPPRYRHDDEILTLERAARSLMQRLASRVEELRSAKQALEETNRHQEQRILERTLELEQTMQAMRQQAYSDSLTGLDNRRAFFEAAPRYLEHWHRYGERFALILVDVDDFKAINDRLGHDLGDRVLRALAELLKRSRRQGDLIARFGGEEFIGLIKVATRQEALEAAERLRGEVTELVVKGLPWTLTVSIGVTLVTSDDTAIDGLVTRADRALYCAKRSGRDRVSDDDRRRELSPEK</sequence>
<dbReference type="FunFam" id="3.30.70.270:FF:000001">
    <property type="entry name" value="Diguanylate cyclase domain protein"/>
    <property type="match status" value="1"/>
</dbReference>
<dbReference type="PROSITE" id="PS50887">
    <property type="entry name" value="GGDEF"/>
    <property type="match status" value="1"/>
</dbReference>
<comment type="cofactor">
    <cofactor evidence="1">
        <name>Mg(2+)</name>
        <dbReference type="ChEBI" id="CHEBI:18420"/>
    </cofactor>
</comment>
<evidence type="ECO:0000259" key="7">
    <source>
        <dbReference type="PROSITE" id="PS50887"/>
    </source>
</evidence>
<dbReference type="PANTHER" id="PTHR45138:SF9">
    <property type="entry name" value="DIGUANYLATE CYCLASE DGCM-RELATED"/>
    <property type="match status" value="1"/>
</dbReference>
<dbReference type="InterPro" id="IPR003660">
    <property type="entry name" value="HAMP_dom"/>
</dbReference>
<feature type="transmembrane region" description="Helical" evidence="5">
    <location>
        <begin position="21"/>
        <end position="43"/>
    </location>
</feature>
<comment type="caution">
    <text evidence="8">The sequence shown here is derived from an EMBL/GenBank/DDBJ whole genome shotgun (WGS) entry which is preliminary data.</text>
</comment>
<reference evidence="8 9" key="1">
    <citation type="submission" date="2020-08" db="EMBL/GenBank/DDBJ databases">
        <title>Genomic Encyclopedia of Type Strains, Phase III (KMG-III): the genomes of soil and plant-associated and newly described type strains.</title>
        <authorList>
            <person name="Whitman W."/>
        </authorList>
    </citation>
    <scope>NUCLEOTIDE SEQUENCE [LARGE SCALE GENOMIC DNA]</scope>
    <source>
        <strain evidence="8 9">CECT 5995</strain>
    </source>
</reference>
<dbReference type="EMBL" id="JACHXM010000001">
    <property type="protein sequence ID" value="MBB3139411.1"/>
    <property type="molecule type" value="Genomic_DNA"/>
</dbReference>
<dbReference type="PANTHER" id="PTHR45138">
    <property type="entry name" value="REGULATORY COMPONENTS OF SENSORY TRANSDUCTION SYSTEM"/>
    <property type="match status" value="1"/>
</dbReference>
<dbReference type="InterPro" id="IPR029787">
    <property type="entry name" value="Nucleotide_cyclase"/>
</dbReference>
<dbReference type="InterPro" id="IPR043128">
    <property type="entry name" value="Rev_trsase/Diguanyl_cyclase"/>
</dbReference>
<dbReference type="NCBIfam" id="TIGR00254">
    <property type="entry name" value="GGDEF"/>
    <property type="match status" value="1"/>
</dbReference>
<dbReference type="InterPro" id="IPR050469">
    <property type="entry name" value="Diguanylate_Cyclase"/>
</dbReference>
<keyword evidence="5" id="KW-0472">Membrane</keyword>
<dbReference type="RefSeq" id="WP_183385824.1">
    <property type="nucleotide sequence ID" value="NZ_JACHXM010000001.1"/>
</dbReference>
<evidence type="ECO:0000256" key="1">
    <source>
        <dbReference type="ARBA" id="ARBA00001946"/>
    </source>
</evidence>
<evidence type="ECO:0000313" key="9">
    <source>
        <dbReference type="Proteomes" id="UP000525987"/>
    </source>
</evidence>
<feature type="domain" description="GGDEF" evidence="7">
    <location>
        <begin position="310"/>
        <end position="441"/>
    </location>
</feature>
<dbReference type="EC" id="2.7.7.65" evidence="2"/>
<keyword evidence="9" id="KW-1185">Reference proteome</keyword>
<name>A0A7W5BUT8_9GAMM</name>
<protein>
    <recommendedName>
        <fullName evidence="2">diguanylate cyclase</fullName>
        <ecNumber evidence="2">2.7.7.65</ecNumber>
    </recommendedName>
</protein>
<evidence type="ECO:0000259" key="6">
    <source>
        <dbReference type="PROSITE" id="PS50885"/>
    </source>
</evidence>
<keyword evidence="4" id="KW-0175">Coiled coil</keyword>
<dbReference type="Gene3D" id="3.30.70.270">
    <property type="match status" value="1"/>
</dbReference>
<dbReference type="PROSITE" id="PS50885">
    <property type="entry name" value="HAMP"/>
    <property type="match status" value="1"/>
</dbReference>
<dbReference type="GO" id="GO:0052621">
    <property type="term" value="F:diguanylate cyclase activity"/>
    <property type="evidence" value="ECO:0007669"/>
    <property type="project" value="UniProtKB-EC"/>
</dbReference>
<feature type="coiled-coil region" evidence="4">
    <location>
        <begin position="234"/>
        <end position="261"/>
    </location>
</feature>
<feature type="domain" description="HAMP" evidence="6">
    <location>
        <begin position="186"/>
        <end position="242"/>
    </location>
</feature>
<proteinExistence type="predicted"/>
<evidence type="ECO:0000256" key="5">
    <source>
        <dbReference type="SAM" id="Phobius"/>
    </source>
</evidence>
<dbReference type="Proteomes" id="UP000525987">
    <property type="component" value="Unassembled WGS sequence"/>
</dbReference>
<dbReference type="GO" id="GO:0007165">
    <property type="term" value="P:signal transduction"/>
    <property type="evidence" value="ECO:0007669"/>
    <property type="project" value="InterPro"/>
</dbReference>
<gene>
    <name evidence="8" type="ORF">FHR96_000257</name>
</gene>
<evidence type="ECO:0000256" key="4">
    <source>
        <dbReference type="SAM" id="Coils"/>
    </source>
</evidence>
<keyword evidence="5" id="KW-1133">Transmembrane helix</keyword>
<keyword evidence="5" id="KW-0812">Transmembrane</keyword>